<dbReference type="Proteomes" id="UP000281406">
    <property type="component" value="Unassembled WGS sequence"/>
</dbReference>
<dbReference type="PROSITE" id="PS50835">
    <property type="entry name" value="IG_LIKE"/>
    <property type="match status" value="1"/>
</dbReference>
<accession>A0A3N0XEP4</accession>
<dbReference type="InterPro" id="IPR036179">
    <property type="entry name" value="Ig-like_dom_sf"/>
</dbReference>
<reference evidence="3 4" key="1">
    <citation type="submission" date="2018-10" db="EMBL/GenBank/DDBJ databases">
        <title>Genome assembly for a Yunnan-Guizhou Plateau 3E fish, Anabarilius grahami (Regan), and its evolutionary and genetic applications.</title>
        <authorList>
            <person name="Jiang W."/>
        </authorList>
    </citation>
    <scope>NUCLEOTIDE SEQUENCE [LARGE SCALE GENOMIC DNA]</scope>
    <source>
        <strain evidence="3">AG-KIZ</strain>
        <tissue evidence="3">Muscle</tissue>
    </source>
</reference>
<evidence type="ECO:0000313" key="4">
    <source>
        <dbReference type="Proteomes" id="UP000281406"/>
    </source>
</evidence>
<organism evidence="3 4">
    <name type="scientific">Anabarilius grahami</name>
    <name type="common">Kanglang fish</name>
    <name type="synonym">Barilius grahami</name>
    <dbReference type="NCBI Taxonomy" id="495550"/>
    <lineage>
        <taxon>Eukaryota</taxon>
        <taxon>Metazoa</taxon>
        <taxon>Chordata</taxon>
        <taxon>Craniata</taxon>
        <taxon>Vertebrata</taxon>
        <taxon>Euteleostomi</taxon>
        <taxon>Actinopterygii</taxon>
        <taxon>Neopterygii</taxon>
        <taxon>Teleostei</taxon>
        <taxon>Ostariophysi</taxon>
        <taxon>Cypriniformes</taxon>
        <taxon>Xenocyprididae</taxon>
        <taxon>Xenocypridinae</taxon>
        <taxon>Xenocypridinae incertae sedis</taxon>
        <taxon>Anabarilius</taxon>
    </lineage>
</organism>
<name>A0A3N0XEP4_ANAGA</name>
<sequence>MRVTIACDISPSPIYDYLFISPPGVSGADAERVSVSVNEGDPVTLNTGVKINHRDRIKWYFNNARIAQIIGDISICTDIQCKDGDERFRNRLKLDQQTGSLTIMNTRITDSGLYQLEITSSSSISEKIFNVTVSGAVVSVSVMEGDSVTLHTDITINHQDRIKWYCNNTRIAQINGDLSKACTDVQCDEGNERFRDRLKLDHQTGSLTITNITHTDSGVYQLDITSRNSEKTFNVVVHGVSAAERDEVKKLSVKEGESVILDPGVRKNTNEEIRWYFKDPLIAEMTGDQSEICTDVQCEERFRDRLKLDHQTGSLTIMNTRNTDEGLYKLEITSRSSSSFSIKRFKSFSVSFTDSGLSSGAVAGIVLLVAAAAVMAGVIYCCKRKRRSRRQENHIEVNGEYSIVSLKVDPVNKICCHCKKEQPLKQRLKKKLQRFDDKREEWVVGHKKNHNSASIKDEAIIMLCLPSISFPNYHSTPCTNRKPCMPVEGGLHLTHMSK</sequence>
<keyword evidence="1" id="KW-0472">Membrane</keyword>
<evidence type="ECO:0000256" key="1">
    <source>
        <dbReference type="SAM" id="Phobius"/>
    </source>
</evidence>
<dbReference type="Pfam" id="PF07686">
    <property type="entry name" value="V-set"/>
    <property type="match status" value="3"/>
</dbReference>
<dbReference type="SMART" id="SM00408">
    <property type="entry name" value="IGc2"/>
    <property type="match status" value="3"/>
</dbReference>
<gene>
    <name evidence="3" type="ORF">DPX16_13087</name>
</gene>
<dbReference type="SMART" id="SM00409">
    <property type="entry name" value="IG"/>
    <property type="match status" value="3"/>
</dbReference>
<protein>
    <submittedName>
        <fullName evidence="3">Carcinoembryonic antigen-related cell adhesion molecule 1</fullName>
    </submittedName>
</protein>
<dbReference type="InterPro" id="IPR007110">
    <property type="entry name" value="Ig-like_dom"/>
</dbReference>
<dbReference type="InterPro" id="IPR003599">
    <property type="entry name" value="Ig_sub"/>
</dbReference>
<evidence type="ECO:0000313" key="3">
    <source>
        <dbReference type="EMBL" id="ROI15535.1"/>
    </source>
</evidence>
<evidence type="ECO:0000259" key="2">
    <source>
        <dbReference type="PROSITE" id="PS50835"/>
    </source>
</evidence>
<proteinExistence type="predicted"/>
<dbReference type="EMBL" id="RJVU01079805">
    <property type="protein sequence ID" value="ROI15535.1"/>
    <property type="molecule type" value="Genomic_DNA"/>
</dbReference>
<dbReference type="Gene3D" id="2.60.40.10">
    <property type="entry name" value="Immunoglobulins"/>
    <property type="match status" value="3"/>
</dbReference>
<keyword evidence="1" id="KW-0812">Transmembrane</keyword>
<dbReference type="InterPro" id="IPR013106">
    <property type="entry name" value="Ig_V-set"/>
</dbReference>
<keyword evidence="1" id="KW-1133">Transmembrane helix</keyword>
<dbReference type="InterPro" id="IPR003598">
    <property type="entry name" value="Ig_sub2"/>
</dbReference>
<dbReference type="OrthoDB" id="8964506at2759"/>
<feature type="transmembrane region" description="Helical" evidence="1">
    <location>
        <begin position="361"/>
        <end position="382"/>
    </location>
</feature>
<dbReference type="AlphaFoldDB" id="A0A3N0XEP4"/>
<keyword evidence="4" id="KW-1185">Reference proteome</keyword>
<dbReference type="PANTHER" id="PTHR21063">
    <property type="entry name" value="LFA-3"/>
    <property type="match status" value="1"/>
</dbReference>
<dbReference type="InterPro" id="IPR013783">
    <property type="entry name" value="Ig-like_fold"/>
</dbReference>
<comment type="caution">
    <text evidence="3">The sequence shown here is derived from an EMBL/GenBank/DDBJ whole genome shotgun (WGS) entry which is preliminary data.</text>
</comment>
<dbReference type="SUPFAM" id="SSF48726">
    <property type="entry name" value="Immunoglobulin"/>
    <property type="match status" value="3"/>
</dbReference>
<feature type="domain" description="Ig-like" evidence="2">
    <location>
        <begin position="23"/>
        <end position="132"/>
    </location>
</feature>
<dbReference type="PANTHER" id="PTHR21063:SF4">
    <property type="entry name" value="CD48 ANTIGEN-RELATED"/>
    <property type="match status" value="1"/>
</dbReference>